<keyword evidence="4" id="KW-0012">Acyltransferase</keyword>
<evidence type="ECO:0000256" key="5">
    <source>
        <dbReference type="ARBA" id="ARBA00030602"/>
    </source>
</evidence>
<comment type="caution">
    <text evidence="7">The sequence shown here is derived from an EMBL/GenBank/DDBJ whole genome shotgun (WGS) entry which is preliminary data.</text>
</comment>
<organism evidence="7 8">
    <name type="scientific">Saponaria officinalis</name>
    <name type="common">Common soapwort</name>
    <name type="synonym">Lychnis saponaria</name>
    <dbReference type="NCBI Taxonomy" id="3572"/>
    <lineage>
        <taxon>Eukaryota</taxon>
        <taxon>Viridiplantae</taxon>
        <taxon>Streptophyta</taxon>
        <taxon>Embryophyta</taxon>
        <taxon>Tracheophyta</taxon>
        <taxon>Spermatophyta</taxon>
        <taxon>Magnoliopsida</taxon>
        <taxon>eudicotyledons</taxon>
        <taxon>Gunneridae</taxon>
        <taxon>Pentapetalae</taxon>
        <taxon>Caryophyllales</taxon>
        <taxon>Caryophyllaceae</taxon>
        <taxon>Caryophylleae</taxon>
        <taxon>Saponaria</taxon>
    </lineage>
</organism>
<dbReference type="Proteomes" id="UP001443914">
    <property type="component" value="Unassembled WGS sequence"/>
</dbReference>
<sequence length="170" mass="19583">MAINGVTHNVFVYGSLLADEVVQVLLNRLPSSSPAILPNFHRFSIKNRVYPAILPVDHKSVLGRVLMGITDPELTILDVFEDVEYVRDSVEVSLVDNSKKLQVYAYVWSDKNDQDLYGDWDFEVWKSEHMDDFIKMTEEFVEEYEDPEAKSRVETYESYYQSGDDKSSVA</sequence>
<dbReference type="PANTHER" id="PTHR31544">
    <property type="entry name" value="AIG2-LIKE PROTEIN D"/>
    <property type="match status" value="1"/>
</dbReference>
<dbReference type="SUPFAM" id="SSF110857">
    <property type="entry name" value="Gamma-glutamyl cyclotransferase-like"/>
    <property type="match status" value="1"/>
</dbReference>
<dbReference type="Gene3D" id="3.10.490.10">
    <property type="entry name" value="Gamma-glutamyl cyclotransferase-like"/>
    <property type="match status" value="1"/>
</dbReference>
<accession>A0AAW1LZZ8</accession>
<feature type="domain" description="Gamma-glutamylcyclotransferase AIG2-like" evidence="6">
    <location>
        <begin position="10"/>
        <end position="121"/>
    </location>
</feature>
<name>A0AAW1LZZ8_SAPOF</name>
<evidence type="ECO:0000256" key="4">
    <source>
        <dbReference type="ARBA" id="ARBA00023315"/>
    </source>
</evidence>
<evidence type="ECO:0000313" key="7">
    <source>
        <dbReference type="EMBL" id="KAK9741663.1"/>
    </source>
</evidence>
<protein>
    <recommendedName>
        <fullName evidence="5">Putative gamma-glutamylcyclotransferase</fullName>
    </recommendedName>
</protein>
<comment type="similarity">
    <text evidence="2">Belongs to the gamma-glutamylcyclotransferase family.</text>
</comment>
<comment type="function">
    <text evidence="1">Putative gamma-glutamylcyclotransferase.</text>
</comment>
<gene>
    <name evidence="7" type="ORF">RND81_03G120400</name>
</gene>
<evidence type="ECO:0000256" key="2">
    <source>
        <dbReference type="ARBA" id="ARBA00008861"/>
    </source>
</evidence>
<keyword evidence="3" id="KW-0808">Transferase</keyword>
<dbReference type="PANTHER" id="PTHR31544:SF2">
    <property type="entry name" value="AIG2-LIKE PROTEIN D"/>
    <property type="match status" value="1"/>
</dbReference>
<dbReference type="GO" id="GO:0016746">
    <property type="term" value="F:acyltransferase activity"/>
    <property type="evidence" value="ECO:0007669"/>
    <property type="project" value="UniProtKB-KW"/>
</dbReference>
<evidence type="ECO:0000259" key="6">
    <source>
        <dbReference type="Pfam" id="PF06094"/>
    </source>
</evidence>
<keyword evidence="8" id="KW-1185">Reference proteome</keyword>
<dbReference type="InterPro" id="IPR013024">
    <property type="entry name" value="GGCT-like"/>
</dbReference>
<evidence type="ECO:0000313" key="8">
    <source>
        <dbReference type="Proteomes" id="UP001443914"/>
    </source>
</evidence>
<dbReference type="InterPro" id="IPR045038">
    <property type="entry name" value="AIG2-like"/>
</dbReference>
<proteinExistence type="inferred from homology"/>
<dbReference type="Pfam" id="PF06094">
    <property type="entry name" value="GGACT"/>
    <property type="match status" value="1"/>
</dbReference>
<evidence type="ECO:0000256" key="1">
    <source>
        <dbReference type="ARBA" id="ARBA00002782"/>
    </source>
</evidence>
<dbReference type="InterPro" id="IPR009288">
    <property type="entry name" value="AIG2-like_dom"/>
</dbReference>
<reference evidence="7" key="1">
    <citation type="submission" date="2024-03" db="EMBL/GenBank/DDBJ databases">
        <title>WGS assembly of Saponaria officinalis var. Norfolk2.</title>
        <authorList>
            <person name="Jenkins J."/>
            <person name="Shu S."/>
            <person name="Grimwood J."/>
            <person name="Barry K."/>
            <person name="Goodstein D."/>
            <person name="Schmutz J."/>
            <person name="Leebens-Mack J."/>
            <person name="Osbourn A."/>
        </authorList>
    </citation>
    <scope>NUCLEOTIDE SEQUENCE [LARGE SCALE GENOMIC DNA]</scope>
    <source>
        <strain evidence="7">JIC</strain>
    </source>
</reference>
<evidence type="ECO:0000256" key="3">
    <source>
        <dbReference type="ARBA" id="ARBA00022679"/>
    </source>
</evidence>
<dbReference type="Gene3D" id="6.10.250.210">
    <property type="match status" value="1"/>
</dbReference>
<dbReference type="EMBL" id="JBDFQZ010000003">
    <property type="protein sequence ID" value="KAK9741663.1"/>
    <property type="molecule type" value="Genomic_DNA"/>
</dbReference>
<dbReference type="InterPro" id="IPR036568">
    <property type="entry name" value="GGCT-like_sf"/>
</dbReference>
<dbReference type="AlphaFoldDB" id="A0AAW1LZZ8"/>
<dbReference type="CDD" id="cd06661">
    <property type="entry name" value="GGCT_like"/>
    <property type="match status" value="1"/>
</dbReference>